<name>A0A9P4M9I9_9PEZI</name>
<reference evidence="1" key="1">
    <citation type="journal article" date="2020" name="Stud. Mycol.">
        <title>101 Dothideomycetes genomes: a test case for predicting lifestyles and emergence of pathogens.</title>
        <authorList>
            <person name="Haridas S."/>
            <person name="Albert R."/>
            <person name="Binder M."/>
            <person name="Bloem J."/>
            <person name="Labutti K."/>
            <person name="Salamov A."/>
            <person name="Andreopoulos B."/>
            <person name="Baker S."/>
            <person name="Barry K."/>
            <person name="Bills G."/>
            <person name="Bluhm B."/>
            <person name="Cannon C."/>
            <person name="Castanera R."/>
            <person name="Culley D."/>
            <person name="Daum C."/>
            <person name="Ezra D."/>
            <person name="Gonzalez J."/>
            <person name="Henrissat B."/>
            <person name="Kuo A."/>
            <person name="Liang C."/>
            <person name="Lipzen A."/>
            <person name="Lutzoni F."/>
            <person name="Magnuson J."/>
            <person name="Mondo S."/>
            <person name="Nolan M."/>
            <person name="Ohm R."/>
            <person name="Pangilinan J."/>
            <person name="Park H.-J."/>
            <person name="Ramirez L."/>
            <person name="Alfaro M."/>
            <person name="Sun H."/>
            <person name="Tritt A."/>
            <person name="Yoshinaga Y."/>
            <person name="Zwiers L.-H."/>
            <person name="Turgeon B."/>
            <person name="Goodwin S."/>
            <person name="Spatafora J."/>
            <person name="Crous P."/>
            <person name="Grigoriev I."/>
        </authorList>
    </citation>
    <scope>NUCLEOTIDE SEQUENCE</scope>
    <source>
        <strain evidence="1">CBS 133067</strain>
    </source>
</reference>
<dbReference type="Proteomes" id="UP000799772">
    <property type="component" value="Unassembled WGS sequence"/>
</dbReference>
<accession>A0A9P4M9I9</accession>
<dbReference type="AlphaFoldDB" id="A0A9P4M9I9"/>
<sequence length="216" mass="24485">MLNAGHVTWMYRLKRKIDCKAVEVRAYPHPHISPTTASPDNAKFIDYAESALLKAGPIVFDLYGAELAKRAEPELEYDRGIGSWRLVLKFSLAQHTHKHSGEEEECCGDDMVVIDNALKYTTSFKWRVPKFQHQVLTNGKEKDLESKHKVVIDPLDWVAIDGNDFLEDDDRVSTTAECGDEDLESDQVESFDGEFDLFEDLAKPKQLAKIKTPAET</sequence>
<dbReference type="EMBL" id="ML978123">
    <property type="protein sequence ID" value="KAF2102160.1"/>
    <property type="molecule type" value="Genomic_DNA"/>
</dbReference>
<protein>
    <submittedName>
        <fullName evidence="1">Uncharacterized protein</fullName>
    </submittedName>
</protein>
<comment type="caution">
    <text evidence="1">The sequence shown here is derived from an EMBL/GenBank/DDBJ whole genome shotgun (WGS) entry which is preliminary data.</text>
</comment>
<gene>
    <name evidence="1" type="ORF">NA57DRAFT_54084</name>
</gene>
<organism evidence="1 2">
    <name type="scientific">Rhizodiscina lignyota</name>
    <dbReference type="NCBI Taxonomy" id="1504668"/>
    <lineage>
        <taxon>Eukaryota</taxon>
        <taxon>Fungi</taxon>
        <taxon>Dikarya</taxon>
        <taxon>Ascomycota</taxon>
        <taxon>Pezizomycotina</taxon>
        <taxon>Dothideomycetes</taxon>
        <taxon>Pleosporomycetidae</taxon>
        <taxon>Aulographales</taxon>
        <taxon>Rhizodiscinaceae</taxon>
        <taxon>Rhizodiscina</taxon>
    </lineage>
</organism>
<proteinExistence type="predicted"/>
<evidence type="ECO:0000313" key="2">
    <source>
        <dbReference type="Proteomes" id="UP000799772"/>
    </source>
</evidence>
<keyword evidence="2" id="KW-1185">Reference proteome</keyword>
<evidence type="ECO:0000313" key="1">
    <source>
        <dbReference type="EMBL" id="KAF2102160.1"/>
    </source>
</evidence>